<dbReference type="Pfam" id="PF00076">
    <property type="entry name" value="RRM_1"/>
    <property type="match status" value="3"/>
</dbReference>
<evidence type="ECO:0000256" key="3">
    <source>
        <dbReference type="SAM" id="MobiDB-lite"/>
    </source>
</evidence>
<dbReference type="SMART" id="SM00360">
    <property type="entry name" value="RRM"/>
    <property type="match status" value="3"/>
</dbReference>
<evidence type="ECO:0000313" key="5">
    <source>
        <dbReference type="EMBL" id="CAE0631756.1"/>
    </source>
</evidence>
<organism evidence="5">
    <name type="scientific">Heterosigma akashiwo</name>
    <name type="common">Chromophytic alga</name>
    <name type="synonym">Heterosigma carterae</name>
    <dbReference type="NCBI Taxonomy" id="2829"/>
    <lineage>
        <taxon>Eukaryota</taxon>
        <taxon>Sar</taxon>
        <taxon>Stramenopiles</taxon>
        <taxon>Ochrophyta</taxon>
        <taxon>Raphidophyceae</taxon>
        <taxon>Chattonellales</taxon>
        <taxon>Chattonellaceae</taxon>
        <taxon>Heterosigma</taxon>
    </lineage>
</organism>
<evidence type="ECO:0000256" key="1">
    <source>
        <dbReference type="ARBA" id="ARBA00022884"/>
    </source>
</evidence>
<dbReference type="PROSITE" id="PS50102">
    <property type="entry name" value="RRM"/>
    <property type="match status" value="3"/>
</dbReference>
<dbReference type="InterPro" id="IPR035979">
    <property type="entry name" value="RBD_domain_sf"/>
</dbReference>
<gene>
    <name evidence="5" type="ORF">HAKA00212_LOCUS10461</name>
    <name evidence="6" type="ORF">HAKA00212_LOCUS10462</name>
</gene>
<feature type="region of interest" description="Disordered" evidence="3">
    <location>
        <begin position="247"/>
        <end position="272"/>
    </location>
</feature>
<dbReference type="Gene3D" id="3.30.70.330">
    <property type="match status" value="3"/>
</dbReference>
<feature type="domain" description="RRM" evidence="4">
    <location>
        <begin position="1"/>
        <end position="61"/>
    </location>
</feature>
<feature type="domain" description="RRM" evidence="4">
    <location>
        <begin position="158"/>
        <end position="239"/>
    </location>
</feature>
<evidence type="ECO:0000256" key="2">
    <source>
        <dbReference type="PROSITE-ProRule" id="PRU00176"/>
    </source>
</evidence>
<dbReference type="InterPro" id="IPR000504">
    <property type="entry name" value="RRM_dom"/>
</dbReference>
<dbReference type="EMBL" id="HBIU01022482">
    <property type="protein sequence ID" value="CAE0631756.1"/>
    <property type="molecule type" value="Transcribed_RNA"/>
</dbReference>
<reference evidence="5" key="1">
    <citation type="submission" date="2021-01" db="EMBL/GenBank/DDBJ databases">
        <authorList>
            <person name="Corre E."/>
            <person name="Pelletier E."/>
            <person name="Niang G."/>
            <person name="Scheremetjew M."/>
            <person name="Finn R."/>
            <person name="Kale V."/>
            <person name="Holt S."/>
            <person name="Cochrane G."/>
            <person name="Meng A."/>
            <person name="Brown T."/>
            <person name="Cohen L."/>
        </authorList>
    </citation>
    <scope>NUCLEOTIDE SEQUENCE</scope>
    <source>
        <strain evidence="5">CCMP3107</strain>
    </source>
</reference>
<evidence type="ECO:0000313" key="6">
    <source>
        <dbReference type="EMBL" id="CAE0631757.1"/>
    </source>
</evidence>
<dbReference type="InterPro" id="IPR012677">
    <property type="entry name" value="Nucleotide-bd_a/b_plait_sf"/>
</dbReference>
<dbReference type="GO" id="GO:0003723">
    <property type="term" value="F:RNA binding"/>
    <property type="evidence" value="ECO:0007669"/>
    <property type="project" value="UniProtKB-UniRule"/>
</dbReference>
<name>A0A6V1QCJ3_HETAK</name>
<feature type="compositionally biased region" description="Gly residues" evidence="3">
    <location>
        <begin position="260"/>
        <end position="272"/>
    </location>
</feature>
<protein>
    <recommendedName>
        <fullName evidence="4">RRM domain-containing protein</fullName>
    </recommendedName>
</protein>
<proteinExistence type="predicted"/>
<dbReference type="EMBL" id="HBIU01022483">
    <property type="protein sequence ID" value="CAE0631757.1"/>
    <property type="molecule type" value="Transcribed_RNA"/>
</dbReference>
<dbReference type="AlphaFoldDB" id="A0A6V1QCJ3"/>
<dbReference type="CDD" id="cd00590">
    <property type="entry name" value="RRM_SF"/>
    <property type="match status" value="1"/>
</dbReference>
<feature type="domain" description="RRM" evidence="4">
    <location>
        <begin position="63"/>
        <end position="145"/>
    </location>
</feature>
<dbReference type="SUPFAM" id="SSF54928">
    <property type="entry name" value="RNA-binding domain, RBD"/>
    <property type="match status" value="2"/>
</dbReference>
<keyword evidence="1 2" id="KW-0694">RNA-binding</keyword>
<dbReference type="PANTHER" id="PTHR21245">
    <property type="entry name" value="HETEROGENEOUS NUCLEAR RIBONUCLEOPROTEIN"/>
    <property type="match status" value="1"/>
</dbReference>
<accession>A0A6V1QCJ3</accession>
<sequence>MLPTPSLQVEEVRLVTDRHTKESKGFAFVRFPSVPTRDAAVEKFDKHELKGRAMAVSPASQNITVYVGRIDRGWDPEKAERLIKENFEGVVTFELMTDGAPEGESNRGFGFITFDLHANALKATKRGRDGVTIEGCALRMDWAEARQKADEEAEKNNTSVYVTKLDEGVTEEQMKEAFAPFGEVKKVTLSNQMPGGKRKDYAFITFEKREDALKAAEEMNGKSLEAFPDKPMTSNMARIQRVRKERPAFASAAGQRFTGRGFGGGGRGRGRF</sequence>
<evidence type="ECO:0000259" key="4">
    <source>
        <dbReference type="PROSITE" id="PS50102"/>
    </source>
</evidence>